<dbReference type="STRING" id="69004.A0A182QPL3"/>
<dbReference type="PANTHER" id="PTHR46190">
    <property type="entry name" value="SI:CH211-201H21.5-RELATED"/>
    <property type="match status" value="1"/>
</dbReference>
<feature type="domain" description="Inosine/uridine-preferring nucleoside hydrolase" evidence="2">
    <location>
        <begin position="8"/>
        <end position="308"/>
    </location>
</feature>
<sequence length="316" mass="35087">MMAGKRKVIIDLDAGTDDAWALLMLLKGETRYGYEVIGITCVNGNTTVNNVVENVLTVLSAIGRTDVPVFRGAEEPLILPAPPPTGGNFHGVNGFGDIPFDIEVDRTPLQQEHAVSALNRLLSLHEGRAELICIGPLTNLALAIKLHPGLLDLIAHLYIMGGNRYGVGNITRSAEFNFHTDPEAAHIVLRQVHCPTTIVPWETCQRQAESLPLQWRLEKLGADETRPVLRILNAVERKVYGPRTQWMPCDAFLVAVYMWPECVEQENRYPVDVELHGSLTRGQMVLDHRSLGTGHVRIIDHINESKFDELCWVAVG</sequence>
<evidence type="ECO:0000256" key="1">
    <source>
        <dbReference type="ARBA" id="ARBA00009176"/>
    </source>
</evidence>
<reference evidence="3" key="2">
    <citation type="submission" date="2020-05" db="UniProtKB">
        <authorList>
            <consortium name="EnsemblMetazoa"/>
        </authorList>
    </citation>
    <scope>IDENTIFICATION</scope>
    <source>
        <strain evidence="3">FAR1</strain>
    </source>
</reference>
<evidence type="ECO:0000313" key="3">
    <source>
        <dbReference type="EnsemblMetazoa" id="AFAF014330-PA"/>
    </source>
</evidence>
<dbReference type="AlphaFoldDB" id="A0A182QPL3"/>
<evidence type="ECO:0000313" key="4">
    <source>
        <dbReference type="Proteomes" id="UP000075886"/>
    </source>
</evidence>
<protein>
    <recommendedName>
        <fullName evidence="2">Inosine/uridine-preferring nucleoside hydrolase domain-containing protein</fullName>
    </recommendedName>
</protein>
<dbReference type="PANTHER" id="PTHR46190:SF1">
    <property type="entry name" value="SI:CH211-201H21.5"/>
    <property type="match status" value="1"/>
</dbReference>
<dbReference type="SUPFAM" id="SSF53590">
    <property type="entry name" value="Nucleoside hydrolase"/>
    <property type="match status" value="1"/>
</dbReference>
<proteinExistence type="inferred from homology"/>
<dbReference type="Gene3D" id="3.90.245.10">
    <property type="entry name" value="Ribonucleoside hydrolase-like"/>
    <property type="match status" value="1"/>
</dbReference>
<dbReference type="GO" id="GO:0016799">
    <property type="term" value="F:hydrolase activity, hydrolyzing N-glycosyl compounds"/>
    <property type="evidence" value="ECO:0007669"/>
    <property type="project" value="InterPro"/>
</dbReference>
<dbReference type="InterPro" id="IPR001910">
    <property type="entry name" value="Inosine/uridine_hydrolase_dom"/>
</dbReference>
<name>A0A182QPL3_9DIPT</name>
<comment type="similarity">
    <text evidence="1">Belongs to the IUNH family.</text>
</comment>
<accession>A0A182QPL3</accession>
<keyword evidence="4" id="KW-1185">Reference proteome</keyword>
<dbReference type="Pfam" id="PF01156">
    <property type="entry name" value="IU_nuc_hydro"/>
    <property type="match status" value="1"/>
</dbReference>
<evidence type="ECO:0000259" key="2">
    <source>
        <dbReference type="Pfam" id="PF01156"/>
    </source>
</evidence>
<dbReference type="Proteomes" id="UP000075886">
    <property type="component" value="Unassembled WGS sequence"/>
</dbReference>
<dbReference type="InterPro" id="IPR052775">
    <property type="entry name" value="IUN_hydrolase"/>
</dbReference>
<dbReference type="EMBL" id="AXCN02001403">
    <property type="status" value="NOT_ANNOTATED_CDS"/>
    <property type="molecule type" value="Genomic_DNA"/>
</dbReference>
<organism evidence="3 4">
    <name type="scientific">Anopheles farauti</name>
    <dbReference type="NCBI Taxonomy" id="69004"/>
    <lineage>
        <taxon>Eukaryota</taxon>
        <taxon>Metazoa</taxon>
        <taxon>Ecdysozoa</taxon>
        <taxon>Arthropoda</taxon>
        <taxon>Hexapoda</taxon>
        <taxon>Insecta</taxon>
        <taxon>Pterygota</taxon>
        <taxon>Neoptera</taxon>
        <taxon>Endopterygota</taxon>
        <taxon>Diptera</taxon>
        <taxon>Nematocera</taxon>
        <taxon>Culicoidea</taxon>
        <taxon>Culicidae</taxon>
        <taxon>Anophelinae</taxon>
        <taxon>Anopheles</taxon>
    </lineage>
</organism>
<dbReference type="VEuPathDB" id="VectorBase:AFAF014330"/>
<dbReference type="InterPro" id="IPR036452">
    <property type="entry name" value="Ribo_hydro-like"/>
</dbReference>
<dbReference type="EnsemblMetazoa" id="AFAF014330-RA">
    <property type="protein sequence ID" value="AFAF014330-PA"/>
    <property type="gene ID" value="AFAF014330"/>
</dbReference>
<reference evidence="4" key="1">
    <citation type="submission" date="2014-01" db="EMBL/GenBank/DDBJ databases">
        <title>The Genome Sequence of Anopheles farauti FAR1 (V2).</title>
        <authorList>
            <consortium name="The Broad Institute Genomics Platform"/>
            <person name="Neafsey D.E."/>
            <person name="Besansky N."/>
            <person name="Howell P."/>
            <person name="Walton C."/>
            <person name="Young S.K."/>
            <person name="Zeng Q."/>
            <person name="Gargeya S."/>
            <person name="Fitzgerald M."/>
            <person name="Haas B."/>
            <person name="Abouelleil A."/>
            <person name="Allen A.W."/>
            <person name="Alvarado L."/>
            <person name="Arachchi H.M."/>
            <person name="Berlin A.M."/>
            <person name="Chapman S.B."/>
            <person name="Gainer-Dewar J."/>
            <person name="Goldberg J."/>
            <person name="Griggs A."/>
            <person name="Gujja S."/>
            <person name="Hansen M."/>
            <person name="Howarth C."/>
            <person name="Imamovic A."/>
            <person name="Ireland A."/>
            <person name="Larimer J."/>
            <person name="McCowan C."/>
            <person name="Murphy C."/>
            <person name="Pearson M."/>
            <person name="Poon T.W."/>
            <person name="Priest M."/>
            <person name="Roberts A."/>
            <person name="Saif S."/>
            <person name="Shea T."/>
            <person name="Sisk P."/>
            <person name="Sykes S."/>
            <person name="Wortman J."/>
            <person name="Nusbaum C."/>
            <person name="Birren B."/>
        </authorList>
    </citation>
    <scope>NUCLEOTIDE SEQUENCE [LARGE SCALE GENOMIC DNA]</scope>
    <source>
        <strain evidence="4">FAR1</strain>
    </source>
</reference>
<dbReference type="CDD" id="cd02649">
    <property type="entry name" value="nuc_hydro_CeIAG"/>
    <property type="match status" value="1"/>
</dbReference>